<keyword evidence="8" id="KW-1185">Reference proteome</keyword>
<dbReference type="Proteomes" id="UP000242501">
    <property type="component" value="Unassembled WGS sequence"/>
</dbReference>
<dbReference type="Pfam" id="PF00419">
    <property type="entry name" value="Fimbrial"/>
    <property type="match status" value="1"/>
</dbReference>
<feature type="domain" description="Fimbrial-type adhesion" evidence="6">
    <location>
        <begin position="208"/>
        <end position="347"/>
    </location>
</feature>
<protein>
    <submittedName>
        <fullName evidence="7">Pilin (Type 1 fimbria component protein)</fullName>
    </submittedName>
</protein>
<evidence type="ECO:0000313" key="7">
    <source>
        <dbReference type="EMBL" id="SDC09949.1"/>
    </source>
</evidence>
<keyword evidence="3 5" id="KW-0732">Signal</keyword>
<organism evidence="7 8">
    <name type="scientific">Acinetobacter boissieri</name>
    <dbReference type="NCBI Taxonomy" id="1219383"/>
    <lineage>
        <taxon>Bacteria</taxon>
        <taxon>Pseudomonadati</taxon>
        <taxon>Pseudomonadota</taxon>
        <taxon>Gammaproteobacteria</taxon>
        <taxon>Moraxellales</taxon>
        <taxon>Moraxellaceae</taxon>
        <taxon>Acinetobacter</taxon>
    </lineage>
</organism>
<feature type="signal peptide" evidence="5">
    <location>
        <begin position="1"/>
        <end position="22"/>
    </location>
</feature>
<name>A0A1G6ITX8_9GAMM</name>
<dbReference type="OrthoDB" id="6522787at2"/>
<dbReference type="Gene3D" id="2.60.40.1090">
    <property type="entry name" value="Fimbrial-type adhesion domain"/>
    <property type="match status" value="1"/>
</dbReference>
<dbReference type="InterPro" id="IPR036937">
    <property type="entry name" value="Adhesion_dom_fimbrial_sf"/>
</dbReference>
<dbReference type="SUPFAM" id="SSF49401">
    <property type="entry name" value="Bacterial adhesins"/>
    <property type="match status" value="1"/>
</dbReference>
<reference evidence="8" key="1">
    <citation type="submission" date="2016-09" db="EMBL/GenBank/DDBJ databases">
        <authorList>
            <person name="Varghese N."/>
            <person name="Submissions S."/>
        </authorList>
    </citation>
    <scope>NUCLEOTIDE SEQUENCE [LARGE SCALE GENOMIC DNA]</scope>
    <source>
        <strain evidence="8">ANC 4422</strain>
    </source>
</reference>
<comment type="subcellular location">
    <subcellularLocation>
        <location evidence="1">Fimbrium</location>
    </subcellularLocation>
</comment>
<dbReference type="InterPro" id="IPR000259">
    <property type="entry name" value="Adhesion_dom_fimbrial"/>
</dbReference>
<dbReference type="GO" id="GO:0043709">
    <property type="term" value="P:cell adhesion involved in single-species biofilm formation"/>
    <property type="evidence" value="ECO:0007669"/>
    <property type="project" value="TreeGrafter"/>
</dbReference>
<dbReference type="GO" id="GO:0009289">
    <property type="term" value="C:pilus"/>
    <property type="evidence" value="ECO:0007669"/>
    <property type="project" value="UniProtKB-SubCell"/>
</dbReference>
<dbReference type="RefSeq" id="WP_092749183.1">
    <property type="nucleotide sequence ID" value="NZ_FMYL01000009.1"/>
</dbReference>
<evidence type="ECO:0000259" key="6">
    <source>
        <dbReference type="Pfam" id="PF00419"/>
    </source>
</evidence>
<evidence type="ECO:0000256" key="1">
    <source>
        <dbReference type="ARBA" id="ARBA00004561"/>
    </source>
</evidence>
<dbReference type="AlphaFoldDB" id="A0A1G6ITX8"/>
<dbReference type="EMBL" id="FMYL01000009">
    <property type="protein sequence ID" value="SDC09949.1"/>
    <property type="molecule type" value="Genomic_DNA"/>
</dbReference>
<dbReference type="InterPro" id="IPR008966">
    <property type="entry name" value="Adhesion_dom_sf"/>
</dbReference>
<dbReference type="PANTHER" id="PTHR33420">
    <property type="entry name" value="FIMBRIAL SUBUNIT ELFA-RELATED"/>
    <property type="match status" value="1"/>
</dbReference>
<evidence type="ECO:0000313" key="8">
    <source>
        <dbReference type="Proteomes" id="UP000242501"/>
    </source>
</evidence>
<accession>A0A1G6ITX8</accession>
<keyword evidence="4" id="KW-0281">Fimbrium</keyword>
<gene>
    <name evidence="7" type="ORF">SAMN05421733_10942</name>
</gene>
<evidence type="ECO:0000256" key="3">
    <source>
        <dbReference type="ARBA" id="ARBA00022729"/>
    </source>
</evidence>
<evidence type="ECO:0000256" key="2">
    <source>
        <dbReference type="ARBA" id="ARBA00006671"/>
    </source>
</evidence>
<dbReference type="PANTHER" id="PTHR33420:SF3">
    <property type="entry name" value="FIMBRIAL SUBUNIT ELFA"/>
    <property type="match status" value="1"/>
</dbReference>
<sequence length="348" mass="36231">MNKSYFLLLILICVFTCISAHADDCTISSGNLRGGSVSPTNAASTTHVYTASTITHASIISCLSKTNNTYSGTVTTTLTLAGSNIDSSSSVTNNGMTYYKIVNTGNEFVDNFAYVYFSATDNNTAGTPSTTLPSMVSNGNSWTMYSSATGRATQGLKLTPTFYFSKVPTSSISQNIIWGTLNFSVVYNGTTYNNAPTLYTTINFTPVSTKTCSVADASVTLPTTNISALSTSGSDAGRTGFTITATCSSGLASTSMTGVMLDANNVSNSTYLLSNTGTATDVSVKLYDTSNTAIPLGGSGSSFTFGTTSSSTTPTVSKSFYAVYHRNGSTTLAAGTVKSQATLSLFYN</sequence>
<comment type="similarity">
    <text evidence="2">Belongs to the fimbrial protein family.</text>
</comment>
<evidence type="ECO:0000256" key="5">
    <source>
        <dbReference type="SAM" id="SignalP"/>
    </source>
</evidence>
<dbReference type="STRING" id="1219383.SAMN05421733_10942"/>
<evidence type="ECO:0000256" key="4">
    <source>
        <dbReference type="ARBA" id="ARBA00023263"/>
    </source>
</evidence>
<feature type="chain" id="PRO_5017203520" evidence="5">
    <location>
        <begin position="23"/>
        <end position="348"/>
    </location>
</feature>
<dbReference type="InterPro" id="IPR050263">
    <property type="entry name" value="Bact_Fimbrial_Adh_Pro"/>
</dbReference>
<proteinExistence type="inferred from homology"/>